<proteinExistence type="predicted"/>
<dbReference type="Pfam" id="PF03403">
    <property type="entry name" value="PAF-AH_p_II"/>
    <property type="match status" value="1"/>
</dbReference>
<organism evidence="6">
    <name type="scientific">Hemiselmis tepida</name>
    <dbReference type="NCBI Taxonomy" id="464990"/>
    <lineage>
        <taxon>Eukaryota</taxon>
        <taxon>Cryptophyceae</taxon>
        <taxon>Cryptomonadales</taxon>
        <taxon>Hemiselmidaceae</taxon>
        <taxon>Hemiselmis</taxon>
    </lineage>
</organism>
<evidence type="ECO:0000256" key="4">
    <source>
        <dbReference type="ARBA" id="ARBA00023098"/>
    </source>
</evidence>
<protein>
    <recommendedName>
        <fullName evidence="1">1-alkyl-2-acetylglycerophosphocholine esterase</fullName>
        <ecNumber evidence="1">3.1.1.47</ecNumber>
    </recommendedName>
</protein>
<dbReference type="GO" id="GO:0016042">
    <property type="term" value="P:lipid catabolic process"/>
    <property type="evidence" value="ECO:0007669"/>
    <property type="project" value="UniProtKB-KW"/>
</dbReference>
<dbReference type="GO" id="GO:0003847">
    <property type="term" value="F:1-alkyl-2-acetylglycerophosphocholine esterase activity"/>
    <property type="evidence" value="ECO:0007669"/>
    <property type="project" value="UniProtKB-EC"/>
</dbReference>
<feature type="region of interest" description="Disordered" evidence="5">
    <location>
        <begin position="33"/>
        <end position="150"/>
    </location>
</feature>
<dbReference type="EMBL" id="HBFN01013060">
    <property type="protein sequence ID" value="CAD8793478.1"/>
    <property type="molecule type" value="Transcribed_RNA"/>
</dbReference>
<keyword evidence="4" id="KW-0443">Lipid metabolism</keyword>
<gene>
    <name evidence="6" type="ORF">HTEP1355_LOCUS7515</name>
</gene>
<evidence type="ECO:0000313" key="6">
    <source>
        <dbReference type="EMBL" id="CAD8793478.1"/>
    </source>
</evidence>
<dbReference type="PANTHER" id="PTHR10272">
    <property type="entry name" value="PLATELET-ACTIVATING FACTOR ACETYLHYDROLASE"/>
    <property type="match status" value="1"/>
</dbReference>
<dbReference type="EC" id="3.1.1.47" evidence="1"/>
<dbReference type="AlphaFoldDB" id="A0A7S0VQR4"/>
<evidence type="ECO:0000256" key="5">
    <source>
        <dbReference type="SAM" id="MobiDB-lite"/>
    </source>
</evidence>
<sequence>MPFLEFPEPTGPFGVAQCDCLWSSPDRKLVVRIFYPTPKPEQKPAEGEGDKEEAAGDPPSTPKAATEPAPADSPAREAPADSPSTSKHPFSWLAKAAKEPAPADSPSGEALADSPSASKHPFSWLGFGGGGGNEEEKPNPKPKPAPRPAAWLPETYGARTIGYAEAYAKFMWRPGINSAVIGTLGFLPLMHNVQTRTLQDAPLAHPPGGLRPLVYSHGLGGSRSCYSAVCVDLASHGYFVVAPEHTDGSACLSVMPDKTVVEHRFVPYKSVIKPQEKRIPGGFTRSLVPHLQPKPLTQYEFRNGQLLLRVSEMLFVADCIETLSKGGAAREGWSHPLPPCLEGELAGAVDMAKLSCCGHSFGGATCVQACVRDPRFKACVAHDAWLFPLSDDVASGPLAAPTLFLNADTFDMLWEEGSRVLCSLLQRSRDKGVEAAAYGVNGTRHQNYSDFPLLAPQITMSIGVAGSTDPKVALDVVHRCDASFLDHALYPEMRS</sequence>
<evidence type="ECO:0000256" key="2">
    <source>
        <dbReference type="ARBA" id="ARBA00022801"/>
    </source>
</evidence>
<dbReference type="InterPro" id="IPR029058">
    <property type="entry name" value="AB_hydrolase_fold"/>
</dbReference>
<evidence type="ECO:0000256" key="1">
    <source>
        <dbReference type="ARBA" id="ARBA00013201"/>
    </source>
</evidence>
<dbReference type="SUPFAM" id="SSF53474">
    <property type="entry name" value="alpha/beta-Hydrolases"/>
    <property type="match status" value="1"/>
</dbReference>
<feature type="non-terminal residue" evidence="6">
    <location>
        <position position="495"/>
    </location>
</feature>
<dbReference type="PANTHER" id="PTHR10272:SF0">
    <property type="entry name" value="PLATELET-ACTIVATING FACTOR ACETYLHYDROLASE"/>
    <property type="match status" value="1"/>
</dbReference>
<accession>A0A7S0VQR4</accession>
<reference evidence="6" key="1">
    <citation type="submission" date="2021-01" db="EMBL/GenBank/DDBJ databases">
        <authorList>
            <person name="Corre E."/>
            <person name="Pelletier E."/>
            <person name="Niang G."/>
            <person name="Scheremetjew M."/>
            <person name="Finn R."/>
            <person name="Kale V."/>
            <person name="Holt S."/>
            <person name="Cochrane G."/>
            <person name="Meng A."/>
            <person name="Brown T."/>
            <person name="Cohen L."/>
        </authorList>
    </citation>
    <scope>NUCLEOTIDE SEQUENCE</scope>
    <source>
        <strain evidence="6">CCMP443</strain>
    </source>
</reference>
<evidence type="ECO:0000256" key="3">
    <source>
        <dbReference type="ARBA" id="ARBA00022963"/>
    </source>
</evidence>
<feature type="compositionally biased region" description="Basic and acidic residues" evidence="5">
    <location>
        <begin position="40"/>
        <end position="54"/>
    </location>
</feature>
<dbReference type="Gene3D" id="3.40.50.1820">
    <property type="entry name" value="alpha/beta hydrolase"/>
    <property type="match status" value="1"/>
</dbReference>
<keyword evidence="2" id="KW-0378">Hydrolase</keyword>
<keyword evidence="3" id="KW-0442">Lipid degradation</keyword>
<name>A0A7S0VQR4_9CRYP</name>